<evidence type="ECO:0000313" key="1">
    <source>
        <dbReference type="EMBL" id="KAK2841805.1"/>
    </source>
</evidence>
<organism evidence="1 2">
    <name type="scientific">Channa striata</name>
    <name type="common">Snakehead murrel</name>
    <name type="synonym">Ophicephalus striatus</name>
    <dbReference type="NCBI Taxonomy" id="64152"/>
    <lineage>
        <taxon>Eukaryota</taxon>
        <taxon>Metazoa</taxon>
        <taxon>Chordata</taxon>
        <taxon>Craniata</taxon>
        <taxon>Vertebrata</taxon>
        <taxon>Euteleostomi</taxon>
        <taxon>Actinopterygii</taxon>
        <taxon>Neopterygii</taxon>
        <taxon>Teleostei</taxon>
        <taxon>Neoteleostei</taxon>
        <taxon>Acanthomorphata</taxon>
        <taxon>Anabantaria</taxon>
        <taxon>Anabantiformes</taxon>
        <taxon>Channoidei</taxon>
        <taxon>Channidae</taxon>
        <taxon>Channa</taxon>
    </lineage>
</organism>
<dbReference type="EMBL" id="JAUPFM010000009">
    <property type="protein sequence ID" value="KAK2841805.1"/>
    <property type="molecule type" value="Genomic_DNA"/>
</dbReference>
<accession>A0AA88MNV3</accession>
<protein>
    <submittedName>
        <fullName evidence="1">Uncharacterized protein</fullName>
    </submittedName>
</protein>
<keyword evidence="2" id="KW-1185">Reference proteome</keyword>
<evidence type="ECO:0000313" key="2">
    <source>
        <dbReference type="Proteomes" id="UP001187415"/>
    </source>
</evidence>
<reference evidence="1" key="1">
    <citation type="submission" date="2023-07" db="EMBL/GenBank/DDBJ databases">
        <title>Chromosome-level Genome Assembly of Striped Snakehead (Channa striata).</title>
        <authorList>
            <person name="Liu H."/>
        </authorList>
    </citation>
    <scope>NUCLEOTIDE SEQUENCE</scope>
    <source>
        <strain evidence="1">Gz</strain>
        <tissue evidence="1">Muscle</tissue>
    </source>
</reference>
<dbReference type="Proteomes" id="UP001187415">
    <property type="component" value="Unassembled WGS sequence"/>
</dbReference>
<dbReference type="AlphaFoldDB" id="A0AA88MNV3"/>
<gene>
    <name evidence="1" type="ORF">Q5P01_012005</name>
</gene>
<sequence>MRVGKRQAAGFCRLLENMNIALFEAEPEWYAKHFSFTRPRVHINGNMSTNKCYASWHKLVLEELRSLTSPKPKAVLGNCKKKPNEIPLPPRTPLGLRTMLHRRDSSRSCFCDKLESPPHAEAQDDLYLCVVTRWCPWFSRTFGMISEENLKMLMVKLLRVHDDETTLLLELLAMVLLVLKLPNAPRPPSCRDQSLATSFLLSPAAE</sequence>
<proteinExistence type="predicted"/>
<name>A0AA88MNV3_CHASR</name>
<comment type="caution">
    <text evidence="1">The sequence shown here is derived from an EMBL/GenBank/DDBJ whole genome shotgun (WGS) entry which is preliminary data.</text>
</comment>